<feature type="transmembrane region" description="Helical" evidence="2">
    <location>
        <begin position="768"/>
        <end position="792"/>
    </location>
</feature>
<feature type="compositionally biased region" description="Polar residues" evidence="1">
    <location>
        <begin position="1115"/>
        <end position="1130"/>
    </location>
</feature>
<keyword evidence="2" id="KW-0472">Membrane</keyword>
<evidence type="ECO:0000256" key="1">
    <source>
        <dbReference type="SAM" id="MobiDB-lite"/>
    </source>
</evidence>
<organism evidence="4 5">
    <name type="scientific">Stephanodiscus triporus</name>
    <dbReference type="NCBI Taxonomy" id="2934178"/>
    <lineage>
        <taxon>Eukaryota</taxon>
        <taxon>Sar</taxon>
        <taxon>Stramenopiles</taxon>
        <taxon>Ochrophyta</taxon>
        <taxon>Bacillariophyta</taxon>
        <taxon>Coscinodiscophyceae</taxon>
        <taxon>Thalassiosirophycidae</taxon>
        <taxon>Stephanodiscales</taxon>
        <taxon>Stephanodiscaceae</taxon>
        <taxon>Stephanodiscus</taxon>
    </lineage>
</organism>
<dbReference type="Proteomes" id="UP001530315">
    <property type="component" value="Unassembled WGS sequence"/>
</dbReference>
<dbReference type="EMBL" id="JALLAZ020001289">
    <property type="protein sequence ID" value="KAL3777442.1"/>
    <property type="molecule type" value="Genomic_DNA"/>
</dbReference>
<accession>A0ABD3NQP7</accession>
<proteinExistence type="predicted"/>
<comment type="caution">
    <text evidence="4">The sequence shown here is derived from an EMBL/GenBank/DDBJ whole genome shotgun (WGS) entry which is preliminary data.</text>
</comment>
<protein>
    <recommendedName>
        <fullName evidence="3">CSC1/OSCA1-like 7TM region domain-containing protein</fullName>
    </recommendedName>
</protein>
<feature type="transmembrane region" description="Helical" evidence="2">
    <location>
        <begin position="718"/>
        <end position="742"/>
    </location>
</feature>
<dbReference type="InterPro" id="IPR003864">
    <property type="entry name" value="CSC1/OSCA1-like_7TM"/>
</dbReference>
<feature type="transmembrane region" description="Helical" evidence="2">
    <location>
        <begin position="35"/>
        <end position="52"/>
    </location>
</feature>
<evidence type="ECO:0000256" key="2">
    <source>
        <dbReference type="SAM" id="Phobius"/>
    </source>
</evidence>
<name>A0ABD3NQP7_9STRA</name>
<keyword evidence="2" id="KW-0812">Transmembrane</keyword>
<feature type="transmembrane region" description="Helical" evidence="2">
    <location>
        <begin position="983"/>
        <end position="1000"/>
    </location>
</feature>
<feature type="transmembrane region" description="Helical" evidence="2">
    <location>
        <begin position="958"/>
        <end position="977"/>
    </location>
</feature>
<dbReference type="PANTHER" id="PTHR13018:SF5">
    <property type="entry name" value="RE44586P"/>
    <property type="match status" value="1"/>
</dbReference>
<evidence type="ECO:0000313" key="5">
    <source>
        <dbReference type="Proteomes" id="UP001530315"/>
    </source>
</evidence>
<evidence type="ECO:0000259" key="3">
    <source>
        <dbReference type="Pfam" id="PF02714"/>
    </source>
</evidence>
<gene>
    <name evidence="4" type="ORF">ACHAW5_004955</name>
</gene>
<feature type="transmembrane region" description="Helical" evidence="2">
    <location>
        <begin position="897"/>
        <end position="915"/>
    </location>
</feature>
<reference evidence="4 5" key="1">
    <citation type="submission" date="2024-10" db="EMBL/GenBank/DDBJ databases">
        <title>Updated reference genomes for cyclostephanoid diatoms.</title>
        <authorList>
            <person name="Roberts W.R."/>
            <person name="Alverson A.J."/>
        </authorList>
    </citation>
    <scope>NUCLEOTIDE SEQUENCE [LARGE SCALE GENOMIC DNA]</scope>
    <source>
        <strain evidence="4 5">AJA276-08</strain>
    </source>
</reference>
<dbReference type="AlphaFoldDB" id="A0ABD3NQP7"/>
<feature type="domain" description="CSC1/OSCA1-like 7TM region" evidence="3">
    <location>
        <begin position="716"/>
        <end position="876"/>
    </location>
</feature>
<dbReference type="PANTHER" id="PTHR13018">
    <property type="entry name" value="PROBABLE MEMBRANE PROTEIN DUF221-RELATED"/>
    <property type="match status" value="1"/>
</dbReference>
<feature type="transmembrane region" description="Helical" evidence="2">
    <location>
        <begin position="812"/>
        <end position="835"/>
    </location>
</feature>
<dbReference type="InterPro" id="IPR045122">
    <property type="entry name" value="Csc1-like"/>
</dbReference>
<keyword evidence="5" id="KW-1185">Reference proteome</keyword>
<keyword evidence="2" id="KW-1133">Transmembrane helix</keyword>
<feature type="transmembrane region" description="Helical" evidence="2">
    <location>
        <begin position="921"/>
        <end position="937"/>
    </location>
</feature>
<dbReference type="Pfam" id="PF02714">
    <property type="entry name" value="RSN1_7TM"/>
    <property type="match status" value="1"/>
</dbReference>
<evidence type="ECO:0000313" key="4">
    <source>
        <dbReference type="EMBL" id="KAL3777442.1"/>
    </source>
</evidence>
<feature type="region of interest" description="Disordered" evidence="1">
    <location>
        <begin position="1100"/>
        <end position="1162"/>
    </location>
</feature>
<feature type="transmembrane region" description="Helical" evidence="2">
    <location>
        <begin position="865"/>
        <end position="885"/>
    </location>
</feature>
<sequence length="1184" mass="130961">MNIVETTAVPNSSIVQKFNIFSTIFWTEESLPHLLRLYVISMCSWYITYFTLRNIRREWRENLVLRRVYYLEADHYGNRQVELDRTVNRRHDTTTDYDDDWGGVEGTGDGRRNVVDAEGSVRDPWMPHPEHRDTVPSIELYSVLVGGLPSLPEEVVNSNDVKTALGFSNQATIDWQLAVATTFFDHCVPNQPGFSSSVVAVTILPGAPELAKAWRKWYCAAATLRRLRFIRQVIKEKRHYAIDDVDEEGSVKSNHFRSPSGPEREVHFDVPPSAPPKVAFLDDDTTPPGSPHYREAYGTAENTADVDFVIFKSLNYGPEQQAVYSREMAQGAAACCPNGCGEKRVRRLPIDRLLEMEDETIVRLEKAQYELQCAQMKAAVSIVDGVDWGDKSEWKSTEEDPEILRMNEQGGAESVPPTLHGRTVLLPPAVPVNGHGPAPRNSVTMSNSALGAKLDGESRLFRGSASPLFIVNEGSGHDANADDDEVIVDRTAANRSNEKLFRQTMAKVRSPGASAILRMNSEGRFLFNNAVLDEDEEAPKSSVYSVGGSLRRRANTAASAVSEGIKSSNSSNQWEQVNTILKATSDVGDPNEGSGKRDIESGVWNNPSFTSVASALKSEILSSLRAAVKWMKGKTEPMTAKVAKDSTYAVVTFSSRQAAVAARHCLADGRGVQRWLSAETVPVPPLADAAPCDIITCRGCCRPVTLNINESQLMLRRYMATISLAVIYVFYTIPITMVQSLVSPKTLNETLPALEQWLNQSQFLSAEILSGLVTALLYTAFFALCPVMFKAIANSGSHATSVQEAEKYALKYYWYFMFVTAFVFTGLADAAMKIWNNSFDDVDESIEELVKKIAAQTPLTTAATWLNWIIVNTFIYKCLGWNCCARCVMGGGPGGPIPYRIYVDGGVVFLCVVALAPQSPLVAPIALLYYLFCVPLWRRNCIFLYRPKFDTGGERWPFLSDVLITSLFMGQFLLTLQMVLADAYGPAFFAAFPALPTYLYRTFLVNCFRKAYDDAGLLQTSLLDGWDNSVPTTVEKREEFRQFLVDAHKAAYIPVCIAGGATNILTAEPALVIPNENDDLLGYADMEKFGDCGEEVDVPLSPYHADQPYKDRSYSSDTITPSPTSLSSQHGACMRRTVGFREPISSPGASDRDSESPVSKMWLRVQDQVASAASDQMDPGCNQS</sequence>